<accession>A0ABD0UQC8</accession>
<evidence type="ECO:0000313" key="2">
    <source>
        <dbReference type="EMBL" id="KAL0912546.1"/>
    </source>
</evidence>
<gene>
    <name evidence="2" type="ORF">M5K25_018527</name>
</gene>
<protein>
    <submittedName>
        <fullName evidence="2">Uncharacterized protein</fullName>
    </submittedName>
</protein>
<evidence type="ECO:0000256" key="1">
    <source>
        <dbReference type="SAM" id="MobiDB-lite"/>
    </source>
</evidence>
<dbReference type="Proteomes" id="UP001552299">
    <property type="component" value="Unassembled WGS sequence"/>
</dbReference>
<reference evidence="2 3" key="1">
    <citation type="journal article" date="2024" name="Plant Biotechnol. J.">
        <title>Dendrobium thyrsiflorum genome and its molecular insights into genes involved in important horticultural traits.</title>
        <authorList>
            <person name="Chen B."/>
            <person name="Wang J.Y."/>
            <person name="Zheng P.J."/>
            <person name="Li K.L."/>
            <person name="Liang Y.M."/>
            <person name="Chen X.F."/>
            <person name="Zhang C."/>
            <person name="Zhao X."/>
            <person name="He X."/>
            <person name="Zhang G.Q."/>
            <person name="Liu Z.J."/>
            <person name="Xu Q."/>
        </authorList>
    </citation>
    <scope>NUCLEOTIDE SEQUENCE [LARGE SCALE GENOMIC DNA]</scope>
    <source>
        <strain evidence="2">GZMU011</strain>
    </source>
</reference>
<feature type="compositionally biased region" description="Basic and acidic residues" evidence="1">
    <location>
        <begin position="54"/>
        <end position="71"/>
    </location>
</feature>
<feature type="region of interest" description="Disordered" evidence="1">
    <location>
        <begin position="1"/>
        <end position="29"/>
    </location>
</feature>
<dbReference type="EMBL" id="JANQDX010000014">
    <property type="protein sequence ID" value="KAL0912546.1"/>
    <property type="molecule type" value="Genomic_DNA"/>
</dbReference>
<feature type="region of interest" description="Disordered" evidence="1">
    <location>
        <begin position="44"/>
        <end position="71"/>
    </location>
</feature>
<keyword evidence="3" id="KW-1185">Reference proteome</keyword>
<evidence type="ECO:0000313" key="3">
    <source>
        <dbReference type="Proteomes" id="UP001552299"/>
    </source>
</evidence>
<organism evidence="2 3">
    <name type="scientific">Dendrobium thyrsiflorum</name>
    <name type="common">Pinecone-like raceme dendrobium</name>
    <name type="synonym">Orchid</name>
    <dbReference type="NCBI Taxonomy" id="117978"/>
    <lineage>
        <taxon>Eukaryota</taxon>
        <taxon>Viridiplantae</taxon>
        <taxon>Streptophyta</taxon>
        <taxon>Embryophyta</taxon>
        <taxon>Tracheophyta</taxon>
        <taxon>Spermatophyta</taxon>
        <taxon>Magnoliopsida</taxon>
        <taxon>Liliopsida</taxon>
        <taxon>Asparagales</taxon>
        <taxon>Orchidaceae</taxon>
        <taxon>Epidendroideae</taxon>
        <taxon>Malaxideae</taxon>
        <taxon>Dendrobiinae</taxon>
        <taxon>Dendrobium</taxon>
    </lineage>
</organism>
<dbReference type="AlphaFoldDB" id="A0ABD0UQC8"/>
<proteinExistence type="predicted"/>
<name>A0ABD0UQC8_DENTH</name>
<sequence length="71" mass="7969">MEMRDGRHQQHRGGRRLSRQGRGDLTGISGVAPERLLGLRGALSRHHPGGFGRWHRECNHDPEGDGPARIR</sequence>
<feature type="compositionally biased region" description="Basic residues" evidence="1">
    <location>
        <begin position="9"/>
        <end position="19"/>
    </location>
</feature>
<comment type="caution">
    <text evidence="2">The sequence shown here is derived from an EMBL/GenBank/DDBJ whole genome shotgun (WGS) entry which is preliminary data.</text>
</comment>